<evidence type="ECO:0000259" key="4">
    <source>
        <dbReference type="Pfam" id="PF00171"/>
    </source>
</evidence>
<protein>
    <submittedName>
        <fullName evidence="5">Aldehyde dehydrogenase</fullName>
    </submittedName>
</protein>
<dbReference type="PANTHER" id="PTHR11699">
    <property type="entry name" value="ALDEHYDE DEHYDROGENASE-RELATED"/>
    <property type="match status" value="1"/>
</dbReference>
<dbReference type="InterPro" id="IPR029510">
    <property type="entry name" value="Ald_DH_CS_GLU"/>
</dbReference>
<dbReference type="InterPro" id="IPR015590">
    <property type="entry name" value="Aldehyde_DH_dom"/>
</dbReference>
<reference evidence="5" key="1">
    <citation type="journal article" date="2014" name="Int. J. Syst. Evol. Microbiol.">
        <title>Complete genome sequence of Corynebacterium casei LMG S-19264T (=DSM 44701T), isolated from a smear-ripened cheese.</title>
        <authorList>
            <consortium name="US DOE Joint Genome Institute (JGI-PGF)"/>
            <person name="Walter F."/>
            <person name="Albersmeier A."/>
            <person name="Kalinowski J."/>
            <person name="Ruckert C."/>
        </authorList>
    </citation>
    <scope>NUCLEOTIDE SEQUENCE</scope>
    <source>
        <strain evidence="5">CGMCC 1.15152</strain>
    </source>
</reference>
<dbReference type="GO" id="GO:0016620">
    <property type="term" value="F:oxidoreductase activity, acting on the aldehyde or oxo group of donors, NAD or NADP as acceptor"/>
    <property type="evidence" value="ECO:0007669"/>
    <property type="project" value="InterPro"/>
</dbReference>
<comment type="similarity">
    <text evidence="3">Belongs to the aldehyde dehydrogenase family.</text>
</comment>
<dbReference type="Gene3D" id="3.40.605.10">
    <property type="entry name" value="Aldehyde Dehydrogenase, Chain A, domain 1"/>
    <property type="match status" value="1"/>
</dbReference>
<dbReference type="AlphaFoldDB" id="A0A916Y2S8"/>
<dbReference type="RefSeq" id="WP_229730843.1">
    <property type="nucleotide sequence ID" value="NZ_BMHO01000001.1"/>
</dbReference>
<dbReference type="EMBL" id="BMHO01000001">
    <property type="protein sequence ID" value="GGD26873.1"/>
    <property type="molecule type" value="Genomic_DNA"/>
</dbReference>
<dbReference type="SUPFAM" id="SSF53720">
    <property type="entry name" value="ALDH-like"/>
    <property type="match status" value="1"/>
</dbReference>
<feature type="domain" description="Aldehyde dehydrogenase" evidence="4">
    <location>
        <begin position="39"/>
        <end position="495"/>
    </location>
</feature>
<sequence length="515" mass="55174">MGTVTPRSRGWFTQCRRAPNALDGTHFNDEETGAMVSARTLPVRNPRTGTPDTTITVATPDEVAAKAAALRAQQPAWEALGIAGRVAVMRRWLGEVAQRAVEIGERDAADTGGVSTSWSQGYITMTNIDGWVQDAEEALNRASVHRHSASMPDVEVRTQLVPYSLVGVISPWNAPMMLALLDAIPALFAGSAVLLKPSEVTPRFLEPLFASVRAVPELAAVFDYVEGDGPVGATLIEHVDMVCFTGSVPTGRKVAVACAERLIPAYLELGGKDPAIVTASADLDRAVMAVLRGGVYATGQVCYSIERVYVHESIHDEFVALLAEKARAVALNDEDVKVGHLGPFIFERQAEVVQRHLDDAVARGARIVEAGQIETLGGGLYLRPTILVDVTHDMLIMRDETFGPTIPVMAYSDIDEAIALANDTDFGLTASVIAGDESEALAIGRQINAGSLFLQDTFLTFGKMRTVGTNAFGNSGIGGARTGPDAILRFLRRKALMTNHGTPADIQNDRFGVKQ</sequence>
<comment type="caution">
    <text evidence="5">The sequence shown here is derived from an EMBL/GenBank/DDBJ whole genome shotgun (WGS) entry which is preliminary data.</text>
</comment>
<evidence type="ECO:0000313" key="5">
    <source>
        <dbReference type="EMBL" id="GGD26873.1"/>
    </source>
</evidence>
<evidence type="ECO:0000256" key="1">
    <source>
        <dbReference type="ARBA" id="ARBA00023002"/>
    </source>
</evidence>
<gene>
    <name evidence="5" type="ORF">GCM10010915_03660</name>
</gene>
<keyword evidence="1 3" id="KW-0560">Oxidoreductase</keyword>
<dbReference type="CDD" id="cd07099">
    <property type="entry name" value="ALDH_DDALDH"/>
    <property type="match status" value="1"/>
</dbReference>
<dbReference type="Pfam" id="PF00171">
    <property type="entry name" value="Aldedh"/>
    <property type="match status" value="1"/>
</dbReference>
<dbReference type="InterPro" id="IPR016161">
    <property type="entry name" value="Ald_DH/histidinol_DH"/>
</dbReference>
<name>A0A916Y2S8_9MICO</name>
<feature type="active site" evidence="2">
    <location>
        <position position="268"/>
    </location>
</feature>
<organism evidence="5 6">
    <name type="scientific">Microbacterium faecale</name>
    <dbReference type="NCBI Taxonomy" id="1804630"/>
    <lineage>
        <taxon>Bacteria</taxon>
        <taxon>Bacillati</taxon>
        <taxon>Actinomycetota</taxon>
        <taxon>Actinomycetes</taxon>
        <taxon>Micrococcales</taxon>
        <taxon>Microbacteriaceae</taxon>
        <taxon>Microbacterium</taxon>
    </lineage>
</organism>
<evidence type="ECO:0000256" key="2">
    <source>
        <dbReference type="PROSITE-ProRule" id="PRU10007"/>
    </source>
</evidence>
<keyword evidence="6" id="KW-1185">Reference proteome</keyword>
<accession>A0A916Y2S8</accession>
<proteinExistence type="inferred from homology"/>
<dbReference type="InterPro" id="IPR016163">
    <property type="entry name" value="Ald_DH_C"/>
</dbReference>
<dbReference type="InterPro" id="IPR016162">
    <property type="entry name" value="Ald_DH_N"/>
</dbReference>
<reference evidence="5" key="2">
    <citation type="submission" date="2020-09" db="EMBL/GenBank/DDBJ databases">
        <authorList>
            <person name="Sun Q."/>
            <person name="Zhou Y."/>
        </authorList>
    </citation>
    <scope>NUCLEOTIDE SEQUENCE</scope>
    <source>
        <strain evidence="5">CGMCC 1.15152</strain>
    </source>
</reference>
<dbReference type="Proteomes" id="UP000633205">
    <property type="component" value="Unassembled WGS sequence"/>
</dbReference>
<dbReference type="Gene3D" id="3.40.309.10">
    <property type="entry name" value="Aldehyde Dehydrogenase, Chain A, domain 2"/>
    <property type="match status" value="1"/>
</dbReference>
<dbReference type="PROSITE" id="PS00687">
    <property type="entry name" value="ALDEHYDE_DEHYDR_GLU"/>
    <property type="match status" value="1"/>
</dbReference>
<evidence type="ECO:0000313" key="6">
    <source>
        <dbReference type="Proteomes" id="UP000633205"/>
    </source>
</evidence>
<evidence type="ECO:0000256" key="3">
    <source>
        <dbReference type="RuleBase" id="RU003345"/>
    </source>
</evidence>